<evidence type="ECO:0000313" key="2">
    <source>
        <dbReference type="EMBL" id="GAA2847524.1"/>
    </source>
</evidence>
<keyword evidence="3" id="KW-1185">Reference proteome</keyword>
<proteinExistence type="predicted"/>
<dbReference type="EMBL" id="BAAAVI010000002">
    <property type="protein sequence ID" value="GAA2847524.1"/>
    <property type="molecule type" value="Genomic_DNA"/>
</dbReference>
<protein>
    <submittedName>
        <fullName evidence="2">Uncharacterized protein</fullName>
    </submittedName>
</protein>
<gene>
    <name evidence="2" type="ORF">GCM10010517_04600</name>
</gene>
<evidence type="ECO:0000313" key="3">
    <source>
        <dbReference type="Proteomes" id="UP001500831"/>
    </source>
</evidence>
<name>A0ABP6I889_9ACTN</name>
<accession>A0ABP6I889</accession>
<feature type="region of interest" description="Disordered" evidence="1">
    <location>
        <begin position="41"/>
        <end position="66"/>
    </location>
</feature>
<organism evidence="2 3">
    <name type="scientific">Streptosporangium fragile</name>
    <dbReference type="NCBI Taxonomy" id="46186"/>
    <lineage>
        <taxon>Bacteria</taxon>
        <taxon>Bacillati</taxon>
        <taxon>Actinomycetota</taxon>
        <taxon>Actinomycetes</taxon>
        <taxon>Streptosporangiales</taxon>
        <taxon>Streptosporangiaceae</taxon>
        <taxon>Streptosporangium</taxon>
    </lineage>
</organism>
<comment type="caution">
    <text evidence="2">The sequence shown here is derived from an EMBL/GenBank/DDBJ whole genome shotgun (WGS) entry which is preliminary data.</text>
</comment>
<reference evidence="3" key="1">
    <citation type="journal article" date="2019" name="Int. J. Syst. Evol. Microbiol.">
        <title>The Global Catalogue of Microorganisms (GCM) 10K type strain sequencing project: providing services to taxonomists for standard genome sequencing and annotation.</title>
        <authorList>
            <consortium name="The Broad Institute Genomics Platform"/>
            <consortium name="The Broad Institute Genome Sequencing Center for Infectious Disease"/>
            <person name="Wu L."/>
            <person name="Ma J."/>
        </authorList>
    </citation>
    <scope>NUCLEOTIDE SEQUENCE [LARGE SCALE GENOMIC DNA]</scope>
    <source>
        <strain evidence="3">JCM 6242</strain>
    </source>
</reference>
<evidence type="ECO:0000256" key="1">
    <source>
        <dbReference type="SAM" id="MobiDB-lite"/>
    </source>
</evidence>
<dbReference type="Proteomes" id="UP001500831">
    <property type="component" value="Unassembled WGS sequence"/>
</dbReference>
<sequence>MADVEVGLGAVVCDEDLTVLERVHGARVDVEVRVELLHGDAQATQLEKAPEARRRQPLAKTGGDAAGDEQMFGVCGAAQEGLPWSLQISRRTLMNGLKVHGLSEYQTVPAKCPNIPAPRAGET</sequence>